<dbReference type="InterPro" id="IPR037191">
    <property type="entry name" value="VPS9_dom_sf"/>
</dbReference>
<keyword evidence="1" id="KW-0175">Coiled coil</keyword>
<feature type="region of interest" description="Disordered" evidence="2">
    <location>
        <begin position="114"/>
        <end position="142"/>
    </location>
</feature>
<evidence type="ECO:0000256" key="1">
    <source>
        <dbReference type="SAM" id="Coils"/>
    </source>
</evidence>
<dbReference type="Pfam" id="PF02204">
    <property type="entry name" value="VPS9"/>
    <property type="match status" value="1"/>
</dbReference>
<dbReference type="PANTHER" id="PTHR23101">
    <property type="entry name" value="RAB GDP/GTP EXCHANGE FACTOR"/>
    <property type="match status" value="1"/>
</dbReference>
<keyword evidence="5" id="KW-1185">Reference proteome</keyword>
<evidence type="ECO:0000313" key="5">
    <source>
        <dbReference type="Proteomes" id="UP000749559"/>
    </source>
</evidence>
<evidence type="ECO:0000256" key="2">
    <source>
        <dbReference type="SAM" id="MobiDB-lite"/>
    </source>
</evidence>
<dbReference type="PROSITE" id="PS51205">
    <property type="entry name" value="VPS9"/>
    <property type="match status" value="1"/>
</dbReference>
<comment type="caution">
    <text evidence="4">The sequence shown here is derived from an EMBL/GenBank/DDBJ whole genome shotgun (WGS) entry which is preliminary data.</text>
</comment>
<dbReference type="SMART" id="SM00167">
    <property type="entry name" value="VPS9"/>
    <property type="match status" value="1"/>
</dbReference>
<dbReference type="SUPFAM" id="SSF109993">
    <property type="entry name" value="VPS9 domain"/>
    <property type="match status" value="1"/>
</dbReference>
<dbReference type="InterPro" id="IPR045046">
    <property type="entry name" value="Vps9-like"/>
</dbReference>
<feature type="domain" description="VPS9" evidence="3">
    <location>
        <begin position="568"/>
        <end position="719"/>
    </location>
</feature>
<dbReference type="OrthoDB" id="10264848at2759"/>
<dbReference type="InterPro" id="IPR036181">
    <property type="entry name" value="MIT_dom_sf"/>
</dbReference>
<accession>A0A8S4NDZ2</accession>
<dbReference type="GO" id="GO:0030139">
    <property type="term" value="C:endocytic vesicle"/>
    <property type="evidence" value="ECO:0007669"/>
    <property type="project" value="TreeGrafter"/>
</dbReference>
<dbReference type="GO" id="GO:0031267">
    <property type="term" value="F:small GTPase binding"/>
    <property type="evidence" value="ECO:0007669"/>
    <property type="project" value="TreeGrafter"/>
</dbReference>
<dbReference type="GO" id="GO:0005085">
    <property type="term" value="F:guanyl-nucleotide exchange factor activity"/>
    <property type="evidence" value="ECO:0007669"/>
    <property type="project" value="InterPro"/>
</dbReference>
<dbReference type="Gene3D" id="1.20.1050.80">
    <property type="entry name" value="VPS9 domain"/>
    <property type="match status" value="1"/>
</dbReference>
<sequence>MNINTAECMQQAMRLVSTALQFDSERKLKDAYVQYLQSVSYIVQLLLYQSSSQDFQTIMNPESKRFIKLGQECLDRIAGMFDKEGNMSSENIMVPKHVDVIVENKPGDDTSLKTIGSSLADPKDSTKTSLTPHPGLKDILTPITMPTPSIDIPLIKPVIETEPSQFEMPSTPTGLGLKPPIGASPMEIATQQNQLLMKAYQARMSKLNARDKKSSTLALTIQRKMSENIAIAQSRQQALDKKLQERQKRIEEQTARRFASTMGMSAEEQERRQLYAKILEYEQDTKWPLTWRERLIRKPDDDRLINAMIEQIFSSSDHPLTKLLNKYQYAIYDKIHPLVEKYVDKLAAVKVPYRETIETKKSDKKSNISMASQDDNCTGDEALSDLEKLASESVLESLEDAIGASKSQLESAIKRGSKLERKLTIENEDIERRIHGDAPALTSSKSDVEFDMHELDDIFDDSIDDIETPTTTHEVPIENNPRIDNDTKGSEIDAEQLQVLHKQSLERHLVNITNDVHTYLDKLSTMFIIAYESLDTAEGRDQCYASIEGPFFKPLWGYLLALYRVVNHEKEIAVAKSMTRHMPANPEDVKVKPFVCLRNTTFREMVPYEQAVLELQNIGDYWCPLDKLECIVRVSRKTLECIDEFYTKIGKPDESPVNIIGADDLLPVLSYITIKSGLPQLVSECQAMETFIHEGYLMGEEGYCLTTVQTALEYVAILD</sequence>
<dbReference type="AlphaFoldDB" id="A0A8S4NDZ2"/>
<name>A0A8S4NDZ2_OWEFU</name>
<evidence type="ECO:0000259" key="3">
    <source>
        <dbReference type="PROSITE" id="PS51205"/>
    </source>
</evidence>
<organism evidence="4 5">
    <name type="scientific">Owenia fusiformis</name>
    <name type="common">Polychaete worm</name>
    <dbReference type="NCBI Taxonomy" id="6347"/>
    <lineage>
        <taxon>Eukaryota</taxon>
        <taxon>Metazoa</taxon>
        <taxon>Spiralia</taxon>
        <taxon>Lophotrochozoa</taxon>
        <taxon>Annelida</taxon>
        <taxon>Polychaeta</taxon>
        <taxon>Sedentaria</taxon>
        <taxon>Canalipalpata</taxon>
        <taxon>Sabellida</taxon>
        <taxon>Oweniida</taxon>
        <taxon>Oweniidae</taxon>
        <taxon>Owenia</taxon>
    </lineage>
</organism>
<dbReference type="InterPro" id="IPR003123">
    <property type="entry name" value="VPS9"/>
</dbReference>
<dbReference type="Gene3D" id="1.20.58.80">
    <property type="entry name" value="Phosphotransferase system, lactose/cellobiose-type IIA subunit"/>
    <property type="match status" value="1"/>
</dbReference>
<dbReference type="EMBL" id="CAIIXF020000003">
    <property type="protein sequence ID" value="CAH1779551.1"/>
    <property type="molecule type" value="Genomic_DNA"/>
</dbReference>
<feature type="coiled-coil region" evidence="1">
    <location>
        <begin position="236"/>
        <end position="284"/>
    </location>
</feature>
<protein>
    <recommendedName>
        <fullName evidence="3">VPS9 domain-containing protein</fullName>
    </recommendedName>
</protein>
<dbReference type="SUPFAM" id="SSF116846">
    <property type="entry name" value="MIT domain"/>
    <property type="match status" value="1"/>
</dbReference>
<reference evidence="4" key="1">
    <citation type="submission" date="2022-03" db="EMBL/GenBank/DDBJ databases">
        <authorList>
            <person name="Martin C."/>
        </authorList>
    </citation>
    <scope>NUCLEOTIDE SEQUENCE</scope>
</reference>
<dbReference type="GO" id="GO:0016192">
    <property type="term" value="P:vesicle-mediated transport"/>
    <property type="evidence" value="ECO:0007669"/>
    <property type="project" value="InterPro"/>
</dbReference>
<evidence type="ECO:0000313" key="4">
    <source>
        <dbReference type="EMBL" id="CAH1779551.1"/>
    </source>
</evidence>
<dbReference type="PANTHER" id="PTHR23101:SF98">
    <property type="entry name" value="VPS9 DOMAIN-CONTAINING PROTEIN 1"/>
    <property type="match status" value="1"/>
</dbReference>
<proteinExistence type="predicted"/>
<dbReference type="GO" id="GO:0005829">
    <property type="term" value="C:cytosol"/>
    <property type="evidence" value="ECO:0007669"/>
    <property type="project" value="TreeGrafter"/>
</dbReference>
<gene>
    <name evidence="4" type="ORF">OFUS_LOCUS6351</name>
</gene>
<dbReference type="Proteomes" id="UP000749559">
    <property type="component" value="Unassembled WGS sequence"/>
</dbReference>